<protein>
    <submittedName>
        <fullName evidence="2">Uncharacterized protein</fullName>
    </submittedName>
</protein>
<feature type="compositionally biased region" description="Gly residues" evidence="1">
    <location>
        <begin position="104"/>
        <end position="113"/>
    </location>
</feature>
<accession>A0A450T9S2</accession>
<proteinExistence type="predicted"/>
<feature type="region of interest" description="Disordered" evidence="1">
    <location>
        <begin position="1"/>
        <end position="35"/>
    </location>
</feature>
<evidence type="ECO:0000256" key="1">
    <source>
        <dbReference type="SAM" id="MobiDB-lite"/>
    </source>
</evidence>
<dbReference type="EMBL" id="CAADEY010000107">
    <property type="protein sequence ID" value="VFJ63443.1"/>
    <property type="molecule type" value="Genomic_DNA"/>
</dbReference>
<reference evidence="2" key="1">
    <citation type="submission" date="2019-02" db="EMBL/GenBank/DDBJ databases">
        <authorList>
            <person name="Gruber-Vodicka R. H."/>
            <person name="Seah K. B. B."/>
        </authorList>
    </citation>
    <scope>NUCLEOTIDE SEQUENCE</scope>
    <source>
        <strain evidence="2">BECK_DK161</strain>
    </source>
</reference>
<name>A0A450T9S2_9GAMM</name>
<feature type="region of interest" description="Disordered" evidence="1">
    <location>
        <begin position="93"/>
        <end position="127"/>
    </location>
</feature>
<dbReference type="AlphaFoldDB" id="A0A450T9S2"/>
<organism evidence="2">
    <name type="scientific">Candidatus Kentrum sp. DK</name>
    <dbReference type="NCBI Taxonomy" id="2126562"/>
    <lineage>
        <taxon>Bacteria</taxon>
        <taxon>Pseudomonadati</taxon>
        <taxon>Pseudomonadota</taxon>
        <taxon>Gammaproteobacteria</taxon>
        <taxon>Candidatus Kentrum</taxon>
    </lineage>
</organism>
<gene>
    <name evidence="2" type="ORF">BECKDK2373C_GA0170839_110717</name>
</gene>
<sequence length="192" mass="21470">MRSAYPPYPITGSVTPGATAGRHSHAKRGNENKIRSLNKKMGSLIEKMGSLNKKMRPLNKKISPSPGTAILQDESFFYCHALGGTRYRSIPLPDTPPYRERRCGGTGKGGGWKAGPRNTRPRPARAPRAGDRTIFYSASFFFLLPGRNAFMKSMRKWPSRAMSGSASAKSRIRRAISYMFPMQVSVAWRRCW</sequence>
<evidence type="ECO:0000313" key="2">
    <source>
        <dbReference type="EMBL" id="VFJ63443.1"/>
    </source>
</evidence>